<evidence type="ECO:0008006" key="3">
    <source>
        <dbReference type="Google" id="ProtNLM"/>
    </source>
</evidence>
<dbReference type="PANTHER" id="PTHR38774">
    <property type="entry name" value="CYTOPLASMIC PROTEIN-RELATED"/>
    <property type="match status" value="1"/>
</dbReference>
<accession>A0AAQ1G4P5</accession>
<dbReference type="Pfam" id="PF06853">
    <property type="entry name" value="DUF1249"/>
    <property type="match status" value="1"/>
</dbReference>
<sequence>MMTLRKPRYHVDLIGLQALCESNYWKLLKLMPRMHEEDEHRIVVDAGDGAAQALVMRVLERCPYTSTLQLFHERRHEWVTPPSMEVRLYHDAGLAEVVAAYNSRRFRGVYPYPNEQMLQPDEKFQLNQFLGEWLGYCQRNGQSAQPLSIAGQGL</sequence>
<name>A0AAQ1G4P5_9GAMM</name>
<dbReference type="PANTHER" id="PTHR38774:SF1">
    <property type="entry name" value="CYTOPLASMIC PROTEIN"/>
    <property type="match status" value="1"/>
</dbReference>
<organism evidence="1 2">
    <name type="scientific">Halopseudomonas aestusnigri</name>
    <dbReference type="NCBI Taxonomy" id="857252"/>
    <lineage>
        <taxon>Bacteria</taxon>
        <taxon>Pseudomonadati</taxon>
        <taxon>Pseudomonadota</taxon>
        <taxon>Gammaproteobacteria</taxon>
        <taxon>Pseudomonadales</taxon>
        <taxon>Pseudomonadaceae</taxon>
        <taxon>Halopseudomonas</taxon>
    </lineage>
</organism>
<dbReference type="AlphaFoldDB" id="A0AAQ1G4P5"/>
<evidence type="ECO:0000313" key="1">
    <source>
        <dbReference type="EMBL" id="SEF53235.1"/>
    </source>
</evidence>
<dbReference type="Proteomes" id="UP000243518">
    <property type="component" value="Unassembled WGS sequence"/>
</dbReference>
<proteinExistence type="predicted"/>
<protein>
    <recommendedName>
        <fullName evidence="3">Cytoplasmic protein</fullName>
    </recommendedName>
</protein>
<keyword evidence="2" id="KW-1185">Reference proteome</keyword>
<reference evidence="1 2" key="1">
    <citation type="submission" date="2016-10" db="EMBL/GenBank/DDBJ databases">
        <authorList>
            <person name="Varghese N."/>
            <person name="Submissions S."/>
        </authorList>
    </citation>
    <scope>NUCLEOTIDE SEQUENCE [LARGE SCALE GENOMIC DNA]</scope>
    <source>
        <strain evidence="1 2">CECT 8317</strain>
    </source>
</reference>
<dbReference type="EMBL" id="FNVE01000001">
    <property type="protein sequence ID" value="SEF53235.1"/>
    <property type="molecule type" value="Genomic_DNA"/>
</dbReference>
<dbReference type="InterPro" id="IPR009659">
    <property type="entry name" value="DUF1249"/>
</dbReference>
<evidence type="ECO:0000313" key="2">
    <source>
        <dbReference type="Proteomes" id="UP000243518"/>
    </source>
</evidence>
<gene>
    <name evidence="1" type="ORF">SAMN05216586_101300</name>
</gene>
<comment type="caution">
    <text evidence="1">The sequence shown here is derived from an EMBL/GenBank/DDBJ whole genome shotgun (WGS) entry which is preliminary data.</text>
</comment>